<keyword evidence="9 14" id="KW-0560">Oxidoreductase</keyword>
<dbReference type="PRINTS" id="PR00463">
    <property type="entry name" value="EP450I"/>
</dbReference>
<keyword evidence="7" id="KW-0256">Endoplasmic reticulum</keyword>
<dbReference type="PANTHER" id="PTHR24292">
    <property type="entry name" value="CYTOCHROME P450"/>
    <property type="match status" value="1"/>
</dbReference>
<dbReference type="PROSITE" id="PS00086">
    <property type="entry name" value="CYTOCHROME_P450"/>
    <property type="match status" value="1"/>
</dbReference>
<organism evidence="17">
    <name type="scientific">Medioppia subpectinata</name>
    <dbReference type="NCBI Taxonomy" id="1979941"/>
    <lineage>
        <taxon>Eukaryota</taxon>
        <taxon>Metazoa</taxon>
        <taxon>Ecdysozoa</taxon>
        <taxon>Arthropoda</taxon>
        <taxon>Chelicerata</taxon>
        <taxon>Arachnida</taxon>
        <taxon>Acari</taxon>
        <taxon>Acariformes</taxon>
        <taxon>Sarcoptiformes</taxon>
        <taxon>Oribatida</taxon>
        <taxon>Brachypylina</taxon>
        <taxon>Oppioidea</taxon>
        <taxon>Oppiidae</taxon>
        <taxon>Medioppia</taxon>
    </lineage>
</organism>
<dbReference type="Proteomes" id="UP000759131">
    <property type="component" value="Unassembled WGS sequence"/>
</dbReference>
<evidence type="ECO:0000256" key="3">
    <source>
        <dbReference type="ARBA" id="ARBA00004406"/>
    </source>
</evidence>
<keyword evidence="10 13" id="KW-0408">Iron</keyword>
<evidence type="ECO:0000256" key="4">
    <source>
        <dbReference type="ARBA" id="ARBA00010617"/>
    </source>
</evidence>
<comment type="similarity">
    <text evidence="4 14">Belongs to the cytochrome P450 family.</text>
</comment>
<dbReference type="AlphaFoldDB" id="A0A7R9Q6H2"/>
<dbReference type="GO" id="GO:0004497">
    <property type="term" value="F:monooxygenase activity"/>
    <property type="evidence" value="ECO:0007669"/>
    <property type="project" value="UniProtKB-KW"/>
</dbReference>
<evidence type="ECO:0000256" key="8">
    <source>
        <dbReference type="ARBA" id="ARBA00022848"/>
    </source>
</evidence>
<dbReference type="PANTHER" id="PTHR24292:SF54">
    <property type="entry name" value="CYP9F3-RELATED"/>
    <property type="match status" value="1"/>
</dbReference>
<keyword evidence="16" id="KW-0732">Signal</keyword>
<evidence type="ECO:0000256" key="5">
    <source>
        <dbReference type="ARBA" id="ARBA00022617"/>
    </source>
</evidence>
<evidence type="ECO:0000256" key="2">
    <source>
        <dbReference type="ARBA" id="ARBA00004174"/>
    </source>
</evidence>
<reference evidence="17" key="1">
    <citation type="submission" date="2020-11" db="EMBL/GenBank/DDBJ databases">
        <authorList>
            <person name="Tran Van P."/>
        </authorList>
    </citation>
    <scope>NUCLEOTIDE SEQUENCE</scope>
</reference>
<evidence type="ECO:0000313" key="17">
    <source>
        <dbReference type="EMBL" id="CAD7632828.1"/>
    </source>
</evidence>
<dbReference type="InterPro" id="IPR001128">
    <property type="entry name" value="Cyt_P450"/>
</dbReference>
<evidence type="ECO:0000256" key="15">
    <source>
        <dbReference type="SAM" id="MobiDB-lite"/>
    </source>
</evidence>
<keyword evidence="5 13" id="KW-0349">Heme</keyword>
<dbReference type="InterPro" id="IPR036396">
    <property type="entry name" value="Cyt_P450_sf"/>
</dbReference>
<dbReference type="Gene3D" id="1.10.630.10">
    <property type="entry name" value="Cytochrome P450"/>
    <property type="match status" value="1"/>
</dbReference>
<dbReference type="InterPro" id="IPR002401">
    <property type="entry name" value="Cyt_P450_E_grp-I"/>
</dbReference>
<evidence type="ECO:0000256" key="12">
    <source>
        <dbReference type="ARBA" id="ARBA00023136"/>
    </source>
</evidence>
<keyword evidence="11 14" id="KW-0503">Monooxygenase</keyword>
<dbReference type="GO" id="GO:0005789">
    <property type="term" value="C:endoplasmic reticulum membrane"/>
    <property type="evidence" value="ECO:0007669"/>
    <property type="project" value="UniProtKB-SubCell"/>
</dbReference>
<keyword evidence="12" id="KW-0472">Membrane</keyword>
<sequence>MVVNGRAMFRPVYWRWLATMLFPTWLLDWLNIHSETNDKSIDYFCQFTRQLMRLKEKEGTEHNREFNDFINLLTKHNNMKREFDGSKQQTEVDESDGELNPLDADTQADGKKRTTKQSTHRPMTDEEVIAQVFSSLTGGFEAGNNALAFATLELALHPDIQERVYDEVVSVTGESGDGRIDYETLARMPYLDAVVSETQRLHSAALRPTRVAAMDHTLGDTGIHVRKGQTIELMAYAMHRSDEYWPGADHFDPKRFMPENKANINPYAYIPFGAGPRACIGQRFSLMMIKLGVARMIRAFKFRPCERTRVPTPLIKNMRFKAAQDVYLSVESRA</sequence>
<proteinExistence type="inferred from homology"/>
<dbReference type="GO" id="GO:0020037">
    <property type="term" value="F:heme binding"/>
    <property type="evidence" value="ECO:0007669"/>
    <property type="project" value="InterPro"/>
</dbReference>
<evidence type="ECO:0008006" key="19">
    <source>
        <dbReference type="Google" id="ProtNLM"/>
    </source>
</evidence>
<evidence type="ECO:0000256" key="6">
    <source>
        <dbReference type="ARBA" id="ARBA00022723"/>
    </source>
</evidence>
<evidence type="ECO:0000256" key="16">
    <source>
        <dbReference type="SAM" id="SignalP"/>
    </source>
</evidence>
<feature type="chain" id="PRO_5036403760" description="Cytochrome P450" evidence="16">
    <location>
        <begin position="27"/>
        <end position="334"/>
    </location>
</feature>
<evidence type="ECO:0000256" key="9">
    <source>
        <dbReference type="ARBA" id="ARBA00023002"/>
    </source>
</evidence>
<evidence type="ECO:0000256" key="13">
    <source>
        <dbReference type="PIRSR" id="PIRSR602401-1"/>
    </source>
</evidence>
<keyword evidence="6 13" id="KW-0479">Metal-binding</keyword>
<evidence type="ECO:0000256" key="10">
    <source>
        <dbReference type="ARBA" id="ARBA00023004"/>
    </source>
</evidence>
<dbReference type="SUPFAM" id="SSF48264">
    <property type="entry name" value="Cytochrome P450"/>
    <property type="match status" value="1"/>
</dbReference>
<evidence type="ECO:0000256" key="1">
    <source>
        <dbReference type="ARBA" id="ARBA00001971"/>
    </source>
</evidence>
<keyword evidence="8" id="KW-0492">Microsome</keyword>
<dbReference type="EMBL" id="OC866195">
    <property type="protein sequence ID" value="CAD7632828.1"/>
    <property type="molecule type" value="Genomic_DNA"/>
</dbReference>
<dbReference type="InterPro" id="IPR017972">
    <property type="entry name" value="Cyt_P450_CS"/>
</dbReference>
<dbReference type="OrthoDB" id="7779621at2759"/>
<comment type="subcellular location">
    <subcellularLocation>
        <location evidence="3">Endoplasmic reticulum membrane</location>
        <topology evidence="3">Peripheral membrane protein</topology>
    </subcellularLocation>
    <subcellularLocation>
        <location evidence="2">Microsome membrane</location>
        <topology evidence="2">Peripheral membrane protein</topology>
    </subcellularLocation>
</comment>
<protein>
    <recommendedName>
        <fullName evidence="19">Cytochrome P450</fullName>
    </recommendedName>
</protein>
<gene>
    <name evidence="17" type="ORF">OSB1V03_LOCUS13229</name>
</gene>
<dbReference type="EMBL" id="CAJPIZ010011620">
    <property type="protein sequence ID" value="CAG2113258.1"/>
    <property type="molecule type" value="Genomic_DNA"/>
</dbReference>
<dbReference type="GO" id="GO:0016705">
    <property type="term" value="F:oxidoreductase activity, acting on paired donors, with incorporation or reduction of molecular oxygen"/>
    <property type="evidence" value="ECO:0007669"/>
    <property type="project" value="InterPro"/>
</dbReference>
<dbReference type="PRINTS" id="PR00385">
    <property type="entry name" value="P450"/>
</dbReference>
<accession>A0A7R9Q6H2</accession>
<feature type="signal peptide" evidence="16">
    <location>
        <begin position="1"/>
        <end position="26"/>
    </location>
</feature>
<evidence type="ECO:0000313" key="18">
    <source>
        <dbReference type="Proteomes" id="UP000759131"/>
    </source>
</evidence>
<evidence type="ECO:0000256" key="11">
    <source>
        <dbReference type="ARBA" id="ARBA00023033"/>
    </source>
</evidence>
<comment type="cofactor">
    <cofactor evidence="1 13">
        <name>heme</name>
        <dbReference type="ChEBI" id="CHEBI:30413"/>
    </cofactor>
</comment>
<evidence type="ECO:0000256" key="7">
    <source>
        <dbReference type="ARBA" id="ARBA00022824"/>
    </source>
</evidence>
<name>A0A7R9Q6H2_9ACAR</name>
<keyword evidence="18" id="KW-1185">Reference proteome</keyword>
<dbReference type="Pfam" id="PF00067">
    <property type="entry name" value="p450"/>
    <property type="match status" value="1"/>
</dbReference>
<dbReference type="InterPro" id="IPR050476">
    <property type="entry name" value="Insect_CytP450_Detox"/>
</dbReference>
<dbReference type="GO" id="GO:0005506">
    <property type="term" value="F:iron ion binding"/>
    <property type="evidence" value="ECO:0007669"/>
    <property type="project" value="InterPro"/>
</dbReference>
<evidence type="ECO:0000256" key="14">
    <source>
        <dbReference type="RuleBase" id="RU000461"/>
    </source>
</evidence>
<feature type="region of interest" description="Disordered" evidence="15">
    <location>
        <begin position="84"/>
        <end position="122"/>
    </location>
</feature>
<feature type="binding site" description="axial binding residue" evidence="13">
    <location>
        <position position="279"/>
    </location>
    <ligand>
        <name>heme</name>
        <dbReference type="ChEBI" id="CHEBI:30413"/>
    </ligand>
    <ligandPart>
        <name>Fe</name>
        <dbReference type="ChEBI" id="CHEBI:18248"/>
    </ligandPart>
</feature>